<feature type="non-terminal residue" evidence="1">
    <location>
        <position position="56"/>
    </location>
</feature>
<accession>A0A382HEY4</accession>
<gene>
    <name evidence="1" type="ORF">METZ01_LOCUS238758</name>
</gene>
<dbReference type="GO" id="GO:0051537">
    <property type="term" value="F:2 iron, 2 sulfur cluster binding"/>
    <property type="evidence" value="ECO:0007669"/>
    <property type="project" value="InterPro"/>
</dbReference>
<dbReference type="AlphaFoldDB" id="A0A382HEY4"/>
<proteinExistence type="predicted"/>
<reference evidence="1" key="1">
    <citation type="submission" date="2018-05" db="EMBL/GenBank/DDBJ databases">
        <authorList>
            <person name="Lanie J.A."/>
            <person name="Ng W.-L."/>
            <person name="Kazmierczak K.M."/>
            <person name="Andrzejewski T.M."/>
            <person name="Davidsen T.M."/>
            <person name="Wayne K.J."/>
            <person name="Tettelin H."/>
            <person name="Glass J.I."/>
            <person name="Rusch D."/>
            <person name="Podicherti R."/>
            <person name="Tsui H.-C.T."/>
            <person name="Winkler M.E."/>
        </authorList>
    </citation>
    <scope>NUCLEOTIDE SEQUENCE</scope>
</reference>
<dbReference type="InterPro" id="IPR036922">
    <property type="entry name" value="Rieske_2Fe-2S_sf"/>
</dbReference>
<name>A0A382HEY4_9ZZZZ</name>
<organism evidence="1">
    <name type="scientific">marine metagenome</name>
    <dbReference type="NCBI Taxonomy" id="408172"/>
    <lineage>
        <taxon>unclassified sequences</taxon>
        <taxon>metagenomes</taxon>
        <taxon>ecological metagenomes</taxon>
    </lineage>
</organism>
<protein>
    <submittedName>
        <fullName evidence="1">Uncharacterized protein</fullName>
    </submittedName>
</protein>
<dbReference type="SUPFAM" id="SSF50022">
    <property type="entry name" value="ISP domain"/>
    <property type="match status" value="1"/>
</dbReference>
<evidence type="ECO:0000313" key="1">
    <source>
        <dbReference type="EMBL" id="SVB85904.1"/>
    </source>
</evidence>
<sequence>MSIDIDNLLTEDVLKGLRNPVLDDARGLPAAIYTSEEFFAAEQKSLFPSTWMGIAF</sequence>
<dbReference type="EMBL" id="UINC01060904">
    <property type="protein sequence ID" value="SVB85904.1"/>
    <property type="molecule type" value="Genomic_DNA"/>
</dbReference>